<evidence type="ECO:0000256" key="3">
    <source>
        <dbReference type="ARBA" id="ARBA00022723"/>
    </source>
</evidence>
<dbReference type="InterPro" id="IPR029063">
    <property type="entry name" value="SAM-dependent_MTases_sf"/>
</dbReference>
<evidence type="ECO:0000313" key="6">
    <source>
        <dbReference type="Proteomes" id="UP001634007"/>
    </source>
</evidence>
<proteinExistence type="predicted"/>
<dbReference type="InterPro" id="IPR042086">
    <property type="entry name" value="MeTrfase_capping"/>
</dbReference>
<dbReference type="GO" id="GO:0008168">
    <property type="term" value="F:methyltransferase activity"/>
    <property type="evidence" value="ECO:0007669"/>
    <property type="project" value="UniProtKB-KW"/>
</dbReference>
<dbReference type="PANTHER" id="PTHR31009">
    <property type="entry name" value="S-ADENOSYL-L-METHIONINE:CARBOXYL METHYLTRANSFERASE FAMILY PROTEIN"/>
    <property type="match status" value="1"/>
</dbReference>
<organism evidence="5 6">
    <name type="scientific">Eucalyptus globulus</name>
    <name type="common">Tasmanian blue gum</name>
    <dbReference type="NCBI Taxonomy" id="34317"/>
    <lineage>
        <taxon>Eukaryota</taxon>
        <taxon>Viridiplantae</taxon>
        <taxon>Streptophyta</taxon>
        <taxon>Embryophyta</taxon>
        <taxon>Tracheophyta</taxon>
        <taxon>Spermatophyta</taxon>
        <taxon>Magnoliopsida</taxon>
        <taxon>eudicotyledons</taxon>
        <taxon>Gunneridae</taxon>
        <taxon>Pentapetalae</taxon>
        <taxon>rosids</taxon>
        <taxon>malvids</taxon>
        <taxon>Myrtales</taxon>
        <taxon>Myrtaceae</taxon>
        <taxon>Myrtoideae</taxon>
        <taxon>Eucalypteae</taxon>
        <taxon>Eucalyptus</taxon>
    </lineage>
</organism>
<dbReference type="SUPFAM" id="SSF53335">
    <property type="entry name" value="S-adenosyl-L-methionine-dependent methyltransferases"/>
    <property type="match status" value="1"/>
</dbReference>
<dbReference type="InterPro" id="IPR005299">
    <property type="entry name" value="MeTrfase_7"/>
</dbReference>
<accession>A0ABD3LHM3</accession>
<keyword evidence="6" id="KW-1185">Reference proteome</keyword>
<dbReference type="Proteomes" id="UP001634007">
    <property type="component" value="Unassembled WGS sequence"/>
</dbReference>
<keyword evidence="4" id="KW-0460">Magnesium</keyword>
<sequence>MEDARKTSISEAVVMNGGNGPYSYEQNSSYQKGVAAAAMDMIKEALPTTLDLNHLPLSSPNPIIRIADFGCSTGLTSIQAIETIVQCLLDLIKPIKEPRFRTLEFQAIFNDLPTNDFNTLFTNHLPVRRRYYAMAAPGSFHGRLLLTASLHFAYSSCALHWLSRVPQEILDKSSRAWNGERIYHVNSPAEVVGAYSAQFGRDMEMFLSERAEEMVSEGLIFMVVPGVPDLVHDSQTTIGSEFELLGSCLVDMANEGIISKAKVGSFNLPMYFPSEKELKQVVSRNKFFHIERIQTLSHPKMHVAFSTPESRSLCLRVGLEGLLRHHFGDELIIDDLFHRHSLKVAKSLFFLKPESHESMTFFVVLKRKKSEENME</sequence>
<keyword evidence="3" id="KW-0479">Metal-binding</keyword>
<reference evidence="5 6" key="1">
    <citation type="submission" date="2024-11" db="EMBL/GenBank/DDBJ databases">
        <title>Chromosome-level genome assembly of Eucalyptus globulus Labill. provides insights into its genome evolution.</title>
        <authorList>
            <person name="Li X."/>
        </authorList>
    </citation>
    <scope>NUCLEOTIDE SEQUENCE [LARGE SCALE GENOMIC DNA]</scope>
    <source>
        <strain evidence="5">CL2024</strain>
        <tissue evidence="5">Fresh tender leaves</tissue>
    </source>
</reference>
<evidence type="ECO:0000256" key="2">
    <source>
        <dbReference type="ARBA" id="ARBA00022679"/>
    </source>
</evidence>
<dbReference type="GO" id="GO:0046872">
    <property type="term" value="F:metal ion binding"/>
    <property type="evidence" value="ECO:0007669"/>
    <property type="project" value="UniProtKB-KW"/>
</dbReference>
<dbReference type="Gene3D" id="3.40.50.150">
    <property type="entry name" value="Vaccinia Virus protein VP39"/>
    <property type="match status" value="1"/>
</dbReference>
<dbReference type="Gene3D" id="1.10.1200.270">
    <property type="entry name" value="Methyltransferase, alpha-helical capping domain"/>
    <property type="match status" value="1"/>
</dbReference>
<gene>
    <name evidence="5" type="ORF">ACJRO7_012146</name>
</gene>
<keyword evidence="1" id="KW-0489">Methyltransferase</keyword>
<evidence type="ECO:0000313" key="5">
    <source>
        <dbReference type="EMBL" id="KAL3751278.1"/>
    </source>
</evidence>
<dbReference type="AlphaFoldDB" id="A0ABD3LHM3"/>
<dbReference type="EMBL" id="JBJKBG010000002">
    <property type="protein sequence ID" value="KAL3751278.1"/>
    <property type="molecule type" value="Genomic_DNA"/>
</dbReference>
<keyword evidence="2" id="KW-0808">Transferase</keyword>
<evidence type="ECO:0000256" key="4">
    <source>
        <dbReference type="ARBA" id="ARBA00022842"/>
    </source>
</evidence>
<comment type="caution">
    <text evidence="5">The sequence shown here is derived from an EMBL/GenBank/DDBJ whole genome shotgun (WGS) entry which is preliminary data.</text>
</comment>
<evidence type="ECO:0000256" key="1">
    <source>
        <dbReference type="ARBA" id="ARBA00022603"/>
    </source>
</evidence>
<protein>
    <submittedName>
        <fullName evidence="5">Uncharacterized protein</fullName>
    </submittedName>
</protein>
<dbReference type="Pfam" id="PF03492">
    <property type="entry name" value="Methyltransf_7"/>
    <property type="match status" value="1"/>
</dbReference>
<dbReference type="GO" id="GO:0032259">
    <property type="term" value="P:methylation"/>
    <property type="evidence" value="ECO:0007669"/>
    <property type="project" value="UniProtKB-KW"/>
</dbReference>
<name>A0ABD3LHM3_EUCGL</name>